<dbReference type="PROSITE" id="PS00608">
    <property type="entry name" value="GLYCOSYL_HYDROL_F2_2"/>
    <property type="match status" value="1"/>
</dbReference>
<dbReference type="InterPro" id="IPR036156">
    <property type="entry name" value="Beta-gal/glucu_dom_sf"/>
</dbReference>
<proteinExistence type="inferred from homology"/>
<dbReference type="InterPro" id="IPR050347">
    <property type="entry name" value="Bact_Beta-galactosidase"/>
</dbReference>
<evidence type="ECO:0000313" key="10">
    <source>
        <dbReference type="EMBL" id="GGR10816.1"/>
    </source>
</evidence>
<evidence type="ECO:0000256" key="5">
    <source>
        <dbReference type="ARBA" id="ARBA00022801"/>
    </source>
</evidence>
<dbReference type="RefSeq" id="WP_189090762.1">
    <property type="nucleotide sequence ID" value="NZ_BMQL01000012.1"/>
</dbReference>
<organism evidence="10 11">
    <name type="scientific">Deinococcus ruber</name>
    <dbReference type="NCBI Taxonomy" id="1848197"/>
    <lineage>
        <taxon>Bacteria</taxon>
        <taxon>Thermotogati</taxon>
        <taxon>Deinococcota</taxon>
        <taxon>Deinococci</taxon>
        <taxon>Deinococcales</taxon>
        <taxon>Deinococcaceae</taxon>
        <taxon>Deinococcus</taxon>
    </lineage>
</organism>
<dbReference type="GO" id="GO:0005990">
    <property type="term" value="P:lactose catabolic process"/>
    <property type="evidence" value="ECO:0007669"/>
    <property type="project" value="TreeGrafter"/>
</dbReference>
<accession>A0A918F6W2</accession>
<dbReference type="SUPFAM" id="SSF51445">
    <property type="entry name" value="(Trans)glycosidases"/>
    <property type="match status" value="1"/>
</dbReference>
<dbReference type="InterPro" id="IPR014718">
    <property type="entry name" value="GH-type_carb-bd"/>
</dbReference>
<dbReference type="Proteomes" id="UP000603865">
    <property type="component" value="Unassembled WGS sequence"/>
</dbReference>
<evidence type="ECO:0000256" key="6">
    <source>
        <dbReference type="ARBA" id="ARBA00023295"/>
    </source>
</evidence>
<dbReference type="InterPro" id="IPR023230">
    <property type="entry name" value="Glyco_hydro_2_CS"/>
</dbReference>
<dbReference type="InterPro" id="IPR006101">
    <property type="entry name" value="Glyco_hydro_2"/>
</dbReference>
<dbReference type="SUPFAM" id="SSF74650">
    <property type="entry name" value="Galactose mutarotase-like"/>
    <property type="match status" value="1"/>
</dbReference>
<dbReference type="SUPFAM" id="SSF49303">
    <property type="entry name" value="beta-Galactosidase/glucuronidase domain"/>
    <property type="match status" value="2"/>
</dbReference>
<dbReference type="Gene3D" id="2.60.40.10">
    <property type="entry name" value="Immunoglobulins"/>
    <property type="match status" value="2"/>
</dbReference>
<evidence type="ECO:0000256" key="4">
    <source>
        <dbReference type="ARBA" id="ARBA00013303"/>
    </source>
</evidence>
<dbReference type="Pfam" id="PF16353">
    <property type="entry name" value="LacZ_4"/>
    <property type="match status" value="1"/>
</dbReference>
<protein>
    <recommendedName>
        <fullName evidence="4 8">Beta-galactosidase</fullName>
        <ecNumber evidence="3 8">3.2.1.23</ecNumber>
    </recommendedName>
    <alternativeName>
        <fullName evidence="7 8">Lactase</fullName>
    </alternativeName>
</protein>
<comment type="caution">
    <text evidence="10">The sequence shown here is derived from an EMBL/GenBank/DDBJ whole genome shotgun (WGS) entry which is preliminary data.</text>
</comment>
<dbReference type="PANTHER" id="PTHR46323:SF2">
    <property type="entry name" value="BETA-GALACTOSIDASE"/>
    <property type="match status" value="1"/>
</dbReference>
<reference evidence="10" key="2">
    <citation type="submission" date="2020-09" db="EMBL/GenBank/DDBJ databases">
        <authorList>
            <person name="Sun Q."/>
            <person name="Ohkuma M."/>
        </authorList>
    </citation>
    <scope>NUCLEOTIDE SEQUENCE</scope>
    <source>
        <strain evidence="10">JCM 31311</strain>
    </source>
</reference>
<dbReference type="FunFam" id="3.20.20.80:FF:000018">
    <property type="entry name" value="Beta-galactosidase"/>
    <property type="match status" value="1"/>
</dbReference>
<evidence type="ECO:0000256" key="8">
    <source>
        <dbReference type="RuleBase" id="RU361154"/>
    </source>
</evidence>
<comment type="catalytic activity">
    <reaction evidence="1 8">
        <text>Hydrolysis of terminal non-reducing beta-D-galactose residues in beta-D-galactosides.</text>
        <dbReference type="EC" id="3.2.1.23"/>
    </reaction>
</comment>
<gene>
    <name evidence="10" type="ORF">GCM10008957_24450</name>
</gene>
<dbReference type="Pfam" id="PF02837">
    <property type="entry name" value="Glyco_hydro_2_N"/>
    <property type="match status" value="1"/>
</dbReference>
<reference evidence="10" key="1">
    <citation type="journal article" date="2014" name="Int. J. Syst. Evol. Microbiol.">
        <title>Complete genome sequence of Corynebacterium casei LMG S-19264T (=DSM 44701T), isolated from a smear-ripened cheese.</title>
        <authorList>
            <consortium name="US DOE Joint Genome Institute (JGI-PGF)"/>
            <person name="Walter F."/>
            <person name="Albersmeier A."/>
            <person name="Kalinowski J."/>
            <person name="Ruckert C."/>
        </authorList>
    </citation>
    <scope>NUCLEOTIDE SEQUENCE</scope>
    <source>
        <strain evidence="10">JCM 31311</strain>
    </source>
</reference>
<evidence type="ECO:0000256" key="3">
    <source>
        <dbReference type="ARBA" id="ARBA00012756"/>
    </source>
</evidence>
<dbReference type="Gene3D" id="2.60.120.260">
    <property type="entry name" value="Galactose-binding domain-like"/>
    <property type="match status" value="1"/>
</dbReference>
<evidence type="ECO:0000256" key="7">
    <source>
        <dbReference type="ARBA" id="ARBA00032230"/>
    </source>
</evidence>
<dbReference type="InterPro" id="IPR023232">
    <property type="entry name" value="Glyco_hydro_2_AS"/>
</dbReference>
<dbReference type="Pfam" id="PF00703">
    <property type="entry name" value="Glyco_hydro_2"/>
    <property type="match status" value="1"/>
</dbReference>
<dbReference type="EMBL" id="BMQL01000012">
    <property type="protein sequence ID" value="GGR10816.1"/>
    <property type="molecule type" value="Genomic_DNA"/>
</dbReference>
<feature type="domain" description="Beta galactosidase small chain/" evidence="9">
    <location>
        <begin position="760"/>
        <end position="1054"/>
    </location>
</feature>
<dbReference type="Pfam" id="PF02836">
    <property type="entry name" value="Glyco_hydro_2_C"/>
    <property type="match status" value="1"/>
</dbReference>
<keyword evidence="6 8" id="KW-0326">Glycosidase</keyword>
<dbReference type="Gene3D" id="2.70.98.10">
    <property type="match status" value="1"/>
</dbReference>
<dbReference type="GO" id="GO:0004565">
    <property type="term" value="F:beta-galactosidase activity"/>
    <property type="evidence" value="ECO:0007669"/>
    <property type="project" value="UniProtKB-EC"/>
</dbReference>
<evidence type="ECO:0000313" key="11">
    <source>
        <dbReference type="Proteomes" id="UP000603865"/>
    </source>
</evidence>
<evidence type="ECO:0000259" key="9">
    <source>
        <dbReference type="SMART" id="SM01038"/>
    </source>
</evidence>
<comment type="similarity">
    <text evidence="2 8">Belongs to the glycosyl hydrolase 2 family.</text>
</comment>
<dbReference type="SUPFAM" id="SSF49785">
    <property type="entry name" value="Galactose-binding domain-like"/>
    <property type="match status" value="1"/>
</dbReference>
<name>A0A918F6W2_9DEIO</name>
<dbReference type="GO" id="GO:0030246">
    <property type="term" value="F:carbohydrate binding"/>
    <property type="evidence" value="ECO:0007669"/>
    <property type="project" value="InterPro"/>
</dbReference>
<dbReference type="PANTHER" id="PTHR46323">
    <property type="entry name" value="BETA-GALACTOSIDASE"/>
    <property type="match status" value="1"/>
</dbReference>
<evidence type="ECO:0000256" key="1">
    <source>
        <dbReference type="ARBA" id="ARBA00001412"/>
    </source>
</evidence>
<dbReference type="Pfam" id="PF02929">
    <property type="entry name" value="Bgal_small_N"/>
    <property type="match status" value="1"/>
</dbReference>
<dbReference type="InterPro" id="IPR008979">
    <property type="entry name" value="Galactose-bd-like_sf"/>
</dbReference>
<dbReference type="InterPro" id="IPR017853">
    <property type="entry name" value="GH"/>
</dbReference>
<keyword evidence="11" id="KW-1185">Reference proteome</keyword>
<dbReference type="InterPro" id="IPR004199">
    <property type="entry name" value="B-gal_small/dom_5"/>
</dbReference>
<dbReference type="InterPro" id="IPR011013">
    <property type="entry name" value="Gal_mutarotase_sf_dom"/>
</dbReference>
<dbReference type="InterPro" id="IPR013783">
    <property type="entry name" value="Ig-like_fold"/>
</dbReference>
<keyword evidence="5 8" id="KW-0378">Hydrolase</keyword>
<dbReference type="InterPro" id="IPR006103">
    <property type="entry name" value="Glyco_hydro_2_cat"/>
</dbReference>
<dbReference type="InterPro" id="IPR006104">
    <property type="entry name" value="Glyco_hydro_2_N"/>
</dbReference>
<dbReference type="PRINTS" id="PR00132">
    <property type="entry name" value="GLHYDRLASE2"/>
</dbReference>
<dbReference type="SMART" id="SM01038">
    <property type="entry name" value="Bgal_small_N"/>
    <property type="match status" value="1"/>
</dbReference>
<dbReference type="GO" id="GO:0009341">
    <property type="term" value="C:beta-galactosidase complex"/>
    <property type="evidence" value="ECO:0007669"/>
    <property type="project" value="InterPro"/>
</dbReference>
<dbReference type="PROSITE" id="PS00719">
    <property type="entry name" value="GLYCOSYL_HYDROL_F2_1"/>
    <property type="match status" value="1"/>
</dbReference>
<dbReference type="EC" id="3.2.1.23" evidence="3 8"/>
<dbReference type="AlphaFoldDB" id="A0A918F6W2"/>
<dbReference type="Gene3D" id="3.20.20.80">
    <property type="entry name" value="Glycosidases"/>
    <property type="match status" value="1"/>
</dbReference>
<sequence>MTILHPTVSSPLLLGSVKPWQSPELQQLGRLPARATLYPFADPEQARAGRREASPWVQMLNGEWDFLLVDRPEDVPASFVAGAVPPGWTTLPVPGNWTLHTADRPHYTNVQMPFPELPPQVPAANPTGLYRRSFQIPAAWQTRRTVLHVGGAESVLYVWVNGQMVGLSKDSRLPAEFDLTPYLTDGENTLACAVVKWSDASFIEDQDQWWMGGIHREVYLYSTPHTHLQDVQVRAQPSDDGADGTLEVMIGVGTAELLTGLPSGAQALVQLYAPGGEAVFAQPLAPSPRAANLPRHQLRFTAPVPAPELWSAERPALYTAVVLLYAPDGTLHDCTSVRCGFRRVEVRNRQLLINGQPVRILGVNRHDHDDQRGSAVTREGMRQDALLMKRHNINAVRASHYPNDPYWLDLCDELGLYVFDEANIESHAFYHDLCSDPRYASAFLERGLRMVERDKNHSAIIVWSLGNESGYGPNHDALAGWIRHRDPTRPLHYEGAVAVAGWAEGRAATDLICPMYPALEAVVAWAQNEQTPEQRPLIMCEYSHAMGNSNGGLSDYFAAFDQYAGLQGGFIWEWCDHGLLVPDARGNGQHWAYGGDFGDVPNDMNFVCDGLVFPDRTPHTGLLEYRYLARPVRVLSWQNGHLTLENRRWFSDLSDLNGSWELLLDGDPVAEGELPRLHTAPGSTEELPLDVPLAWEGKELHLNVRFRLREATSWADAGHEVGMDQLDLSGLLETRVQAVPAPASVALPPVDIRRSEDGWSLHAGTVQVEVSATRGRLEAYRAAGELLFSVGPELELWRAPTDNDGLKLAWHRAAAGERFAGQDVDQAWVNCVLPRWLAAGYDAAPLRVRHASAELLPGGSALVRLETARETLAGEVRHLQTCRIDQQGTLHFEHVFEVAEGLPELPRLGVSLEVPGELETLEWFGRGPWENYRDRCAAAHVGRYRRSVSADYVPYIMPQEHGNKTGVRWLTLSGARSSGLKVQAGDTGLEASASHFTPRDLEYALHTDDLTPRAAVFLHLDHLQRGLGTATCGPDTAEAFRIRPGRYVSRHSLGPVNVQ</sequence>
<dbReference type="InterPro" id="IPR006102">
    <property type="entry name" value="Ig-like_GH2"/>
</dbReference>
<dbReference type="InterPro" id="IPR032312">
    <property type="entry name" value="LacZ_4"/>
</dbReference>
<evidence type="ECO:0000256" key="2">
    <source>
        <dbReference type="ARBA" id="ARBA00007401"/>
    </source>
</evidence>